<name>A0ABP0WCS2_9BRYO</name>
<reference evidence="1" key="1">
    <citation type="submission" date="2024-02" db="EMBL/GenBank/DDBJ databases">
        <authorList>
            <consortium name="ELIXIR-Norway"/>
            <consortium name="Elixir Norway"/>
        </authorList>
    </citation>
    <scope>NUCLEOTIDE SEQUENCE</scope>
</reference>
<evidence type="ECO:0000313" key="2">
    <source>
        <dbReference type="Proteomes" id="UP001497444"/>
    </source>
</evidence>
<keyword evidence="2" id="KW-1185">Reference proteome</keyword>
<organism evidence="1 2">
    <name type="scientific">Sphagnum jensenii</name>
    <dbReference type="NCBI Taxonomy" id="128206"/>
    <lineage>
        <taxon>Eukaryota</taxon>
        <taxon>Viridiplantae</taxon>
        <taxon>Streptophyta</taxon>
        <taxon>Embryophyta</taxon>
        <taxon>Bryophyta</taxon>
        <taxon>Sphagnophytina</taxon>
        <taxon>Sphagnopsida</taxon>
        <taxon>Sphagnales</taxon>
        <taxon>Sphagnaceae</taxon>
        <taxon>Sphagnum</taxon>
    </lineage>
</organism>
<sequence length="164" mass="18641">MAPSSRTSSYYCELYDKTLVSNANLEEYKVGAIHSGLLEASGKMTKCQLQVFRKDLKKRIDIPDVVKDVVGLGCETTQELRMKKRNATLDGFRELLTDCVLIYEGVVVTILLHEFVPSDQAVEYFAAMVHMWEFGGHITKICSPETRMAMFGHRFCYNDCVPTR</sequence>
<dbReference type="EMBL" id="OZ020110">
    <property type="protein sequence ID" value="CAK9263320.1"/>
    <property type="molecule type" value="Genomic_DNA"/>
</dbReference>
<dbReference type="Proteomes" id="UP001497444">
    <property type="component" value="Chromosome 15"/>
</dbReference>
<gene>
    <name evidence="1" type="ORF">CSSPJE1EN1_LOCUS8798</name>
</gene>
<proteinExistence type="predicted"/>
<protein>
    <submittedName>
        <fullName evidence="1">Uncharacterized protein</fullName>
    </submittedName>
</protein>
<accession>A0ABP0WCS2</accession>
<evidence type="ECO:0000313" key="1">
    <source>
        <dbReference type="EMBL" id="CAK9263320.1"/>
    </source>
</evidence>